<name>A0A0A6P5G2_9GAMM</name>
<sequence>MNKNKEMDQIEDILRPITKTWSSNFLRIIFVFIYCSSMIFLILLGIFVVTVTVQFGHFPWYGHPAPSQAGAISILYIPTMLFMSWGASTTPIVIILTGIRLWKKSIGWQEIGLYFGGLILFWFILFNDVAGLLTWLAD</sequence>
<keyword evidence="1" id="KW-1133">Transmembrane helix</keyword>
<protein>
    <submittedName>
        <fullName evidence="2">Uncharacterized protein</fullName>
    </submittedName>
</protein>
<keyword evidence="3" id="KW-1185">Reference proteome</keyword>
<evidence type="ECO:0000256" key="1">
    <source>
        <dbReference type="SAM" id="Phobius"/>
    </source>
</evidence>
<feature type="transmembrane region" description="Helical" evidence="1">
    <location>
        <begin position="25"/>
        <end position="55"/>
    </location>
</feature>
<evidence type="ECO:0000313" key="3">
    <source>
        <dbReference type="Proteomes" id="UP000030428"/>
    </source>
</evidence>
<dbReference type="AlphaFoldDB" id="A0A0A6P5G2"/>
<gene>
    <name evidence="2" type="ORF">PN36_07020</name>
</gene>
<feature type="transmembrane region" description="Helical" evidence="1">
    <location>
        <begin position="111"/>
        <end position="137"/>
    </location>
</feature>
<comment type="caution">
    <text evidence="2">The sequence shown here is derived from an EMBL/GenBank/DDBJ whole genome shotgun (WGS) entry which is preliminary data.</text>
</comment>
<proteinExistence type="predicted"/>
<dbReference type="EMBL" id="JSZA02000020">
    <property type="protein sequence ID" value="KHD05589.1"/>
    <property type="molecule type" value="Genomic_DNA"/>
</dbReference>
<dbReference type="Proteomes" id="UP000030428">
    <property type="component" value="Unassembled WGS sequence"/>
</dbReference>
<organism evidence="2 3">
    <name type="scientific">Candidatus Thiomargarita nelsonii</name>
    <dbReference type="NCBI Taxonomy" id="1003181"/>
    <lineage>
        <taxon>Bacteria</taxon>
        <taxon>Pseudomonadati</taxon>
        <taxon>Pseudomonadota</taxon>
        <taxon>Gammaproteobacteria</taxon>
        <taxon>Thiotrichales</taxon>
        <taxon>Thiotrichaceae</taxon>
        <taxon>Thiomargarita</taxon>
    </lineage>
</organism>
<evidence type="ECO:0000313" key="2">
    <source>
        <dbReference type="EMBL" id="KHD05589.1"/>
    </source>
</evidence>
<reference evidence="2 3" key="1">
    <citation type="journal article" date="2016" name="Front. Microbiol.">
        <title>Single-Cell (Meta-)Genomics of a Dimorphic Candidatus Thiomargarita nelsonii Reveals Genomic Plasticity.</title>
        <authorList>
            <person name="Flood B.E."/>
            <person name="Fliss P."/>
            <person name="Jones D.S."/>
            <person name="Dick G.J."/>
            <person name="Jain S."/>
            <person name="Kaster A.K."/>
            <person name="Winkel M."/>
            <person name="Mussmann M."/>
            <person name="Bailey J."/>
        </authorList>
    </citation>
    <scope>NUCLEOTIDE SEQUENCE [LARGE SCALE GENOMIC DNA]</scope>
    <source>
        <strain evidence="2">Hydrate Ridge</strain>
    </source>
</reference>
<keyword evidence="1" id="KW-0472">Membrane</keyword>
<accession>A0A0A6P5G2</accession>
<feature type="transmembrane region" description="Helical" evidence="1">
    <location>
        <begin position="75"/>
        <end position="99"/>
    </location>
</feature>
<keyword evidence="1" id="KW-0812">Transmembrane</keyword>